<dbReference type="GO" id="GO:1904680">
    <property type="term" value="F:peptide transmembrane transporter activity"/>
    <property type="evidence" value="ECO:0007669"/>
    <property type="project" value="TreeGrafter"/>
</dbReference>
<dbReference type="AlphaFoldDB" id="A0A838B8C4"/>
<dbReference type="GO" id="GO:0030288">
    <property type="term" value="C:outer membrane-bounded periplasmic space"/>
    <property type="evidence" value="ECO:0007669"/>
    <property type="project" value="UniProtKB-ARBA"/>
</dbReference>
<dbReference type="Gene3D" id="3.90.76.10">
    <property type="entry name" value="Dipeptide-binding Protein, Domain 1"/>
    <property type="match status" value="1"/>
</dbReference>
<evidence type="ECO:0000256" key="1">
    <source>
        <dbReference type="ARBA" id="ARBA00004418"/>
    </source>
</evidence>
<dbReference type="Pfam" id="PF00496">
    <property type="entry name" value="SBP_bac_5"/>
    <property type="match status" value="1"/>
</dbReference>
<sequence length="521" mass="57534">MDFEDTSNKPLLKLDRRALLRGSVGLGIAGAVGRIVLPTTAFAQTPRRGGKFIAGVKGGSTTDTVDPTNMPSSVPLFVSYQLGNRLLERTMDGKLASELAETWEPGDSGKTWKFTVRKDVTFHNGKEFTAKDMVYSLNRHRGPDTKSGAAALMKAIKDIKVDGPHQLTVTLSAPDVNFPYLMTNAALIAQPEGEDPAKGIGTGPFILASAQPGVRYNFKRNPKYFRPEQPFFDELEILVVNDDMARMSSLLAGTTHFASELTPNLVERLKNSPSVEIDVADTTTFNYFVMQTNKAPFDNPDLRLALKYAVDRNLILKTTQAGYGSIGNDNPINSIYPLYSELPQHTYDPDKASFYYKKSGHSGAIDLYTSESVFPGAVNAAEIFQQSAAKAGISINPKRVPADGYWSDVWMKKPFCASYFGSLATEDQAFTQPFASDSPWNDGNWYRPEFDKLLVEARSELDVERRKSLYHDAAKMVQEDAGHITLMFSPSINGLAKNVQGFVGNHFHGEAKNFARCWFEA</sequence>
<dbReference type="Proteomes" id="UP000558284">
    <property type="component" value="Unassembled WGS sequence"/>
</dbReference>
<dbReference type="InterPro" id="IPR030678">
    <property type="entry name" value="Peptide/Ni-bd"/>
</dbReference>
<dbReference type="GO" id="GO:0015833">
    <property type="term" value="P:peptide transport"/>
    <property type="evidence" value="ECO:0007669"/>
    <property type="project" value="TreeGrafter"/>
</dbReference>
<gene>
    <name evidence="5" type="ORF">H0241_19295</name>
</gene>
<dbReference type="CDD" id="cd08503">
    <property type="entry name" value="PBP2_NikA_DppA_OppA_like_17"/>
    <property type="match status" value="1"/>
</dbReference>
<evidence type="ECO:0000256" key="3">
    <source>
        <dbReference type="SAM" id="Phobius"/>
    </source>
</evidence>
<dbReference type="InterPro" id="IPR006311">
    <property type="entry name" value="TAT_signal"/>
</dbReference>
<feature type="transmembrane region" description="Helical" evidence="3">
    <location>
        <begin position="18"/>
        <end position="37"/>
    </location>
</feature>
<evidence type="ECO:0000256" key="2">
    <source>
        <dbReference type="ARBA" id="ARBA00005695"/>
    </source>
</evidence>
<dbReference type="Gene3D" id="3.40.190.10">
    <property type="entry name" value="Periplasmic binding protein-like II"/>
    <property type="match status" value="1"/>
</dbReference>
<comment type="similarity">
    <text evidence="2">Belongs to the bacterial solute-binding protein 5 family.</text>
</comment>
<evidence type="ECO:0000313" key="5">
    <source>
        <dbReference type="EMBL" id="MBA1142392.1"/>
    </source>
</evidence>
<accession>A0A838B8C4</accession>
<feature type="domain" description="Solute-binding protein family 5" evidence="4">
    <location>
        <begin position="95"/>
        <end position="441"/>
    </location>
</feature>
<comment type="subcellular location">
    <subcellularLocation>
        <location evidence="1">Periplasm</location>
    </subcellularLocation>
</comment>
<dbReference type="EMBL" id="JACDTY010000009">
    <property type="protein sequence ID" value="MBA1142392.1"/>
    <property type="molecule type" value="Genomic_DNA"/>
</dbReference>
<dbReference type="SUPFAM" id="SSF53850">
    <property type="entry name" value="Periplasmic binding protein-like II"/>
    <property type="match status" value="1"/>
</dbReference>
<name>A0A838B8C4_9HYPH</name>
<dbReference type="InterPro" id="IPR039424">
    <property type="entry name" value="SBP_5"/>
</dbReference>
<protein>
    <submittedName>
        <fullName evidence="5">ABC transporter substrate-binding protein</fullName>
    </submittedName>
</protein>
<organism evidence="5 6">
    <name type="scientific">Mesorhizobium neociceri</name>
    <dbReference type="NCBI Taxonomy" id="1307853"/>
    <lineage>
        <taxon>Bacteria</taxon>
        <taxon>Pseudomonadati</taxon>
        <taxon>Pseudomonadota</taxon>
        <taxon>Alphaproteobacteria</taxon>
        <taxon>Hyphomicrobiales</taxon>
        <taxon>Phyllobacteriaceae</taxon>
        <taxon>Mesorhizobium</taxon>
    </lineage>
</organism>
<dbReference type="PIRSF" id="PIRSF002741">
    <property type="entry name" value="MppA"/>
    <property type="match status" value="1"/>
</dbReference>
<keyword evidence="6" id="KW-1185">Reference proteome</keyword>
<comment type="caution">
    <text evidence="5">The sequence shown here is derived from an EMBL/GenBank/DDBJ whole genome shotgun (WGS) entry which is preliminary data.</text>
</comment>
<reference evidence="5 6" key="1">
    <citation type="submission" date="2020-07" db="EMBL/GenBank/DDBJ databases">
        <title>Definition of the novel symbiovar canariense within Mesorhizobium novociceri, a new species of genus Mesorhizobium nodulating Cicer canariense in the Caldera de Taburiente National Park (La Palma, Canary Islands).</title>
        <authorList>
            <person name="Leon-Barrios M."/>
            <person name="Perez-Yepez J."/>
            <person name="Flores-Felix J.D."/>
            <person name="Ramirez-Baena M.H."/>
            <person name="Pulido-Suarez L."/>
            <person name="Igual J.M."/>
            <person name="Velazquez E."/>
            <person name="Peix A."/>
        </authorList>
    </citation>
    <scope>NUCLEOTIDE SEQUENCE [LARGE SCALE GENOMIC DNA]</scope>
    <source>
        <strain evidence="5 6">CCANP35</strain>
    </source>
</reference>
<keyword evidence="3" id="KW-0812">Transmembrane</keyword>
<keyword evidence="3" id="KW-0472">Membrane</keyword>
<proteinExistence type="inferred from homology"/>
<evidence type="ECO:0000313" key="6">
    <source>
        <dbReference type="Proteomes" id="UP000558284"/>
    </source>
</evidence>
<dbReference type="PROSITE" id="PS51318">
    <property type="entry name" value="TAT"/>
    <property type="match status" value="1"/>
</dbReference>
<dbReference type="InterPro" id="IPR000914">
    <property type="entry name" value="SBP_5_dom"/>
</dbReference>
<dbReference type="GO" id="GO:0043190">
    <property type="term" value="C:ATP-binding cassette (ABC) transporter complex"/>
    <property type="evidence" value="ECO:0007669"/>
    <property type="project" value="InterPro"/>
</dbReference>
<dbReference type="RefSeq" id="WP_181059202.1">
    <property type="nucleotide sequence ID" value="NZ_JACDTY010000009.1"/>
</dbReference>
<evidence type="ECO:0000259" key="4">
    <source>
        <dbReference type="Pfam" id="PF00496"/>
    </source>
</evidence>
<dbReference type="Gene3D" id="3.10.105.10">
    <property type="entry name" value="Dipeptide-binding Protein, Domain 3"/>
    <property type="match status" value="1"/>
</dbReference>
<keyword evidence="3" id="KW-1133">Transmembrane helix</keyword>
<dbReference type="PANTHER" id="PTHR30290">
    <property type="entry name" value="PERIPLASMIC BINDING COMPONENT OF ABC TRANSPORTER"/>
    <property type="match status" value="1"/>
</dbReference>